<protein>
    <submittedName>
        <fullName evidence="2">Branched-chain amino acid permease</fullName>
    </submittedName>
</protein>
<feature type="transmembrane region" description="Helical" evidence="1">
    <location>
        <begin position="91"/>
        <end position="111"/>
    </location>
</feature>
<evidence type="ECO:0000313" key="2">
    <source>
        <dbReference type="EMBL" id="PNS43730.1"/>
    </source>
</evidence>
<dbReference type="OrthoDB" id="5324916at2"/>
<proteinExistence type="predicted"/>
<feature type="transmembrane region" description="Helical" evidence="1">
    <location>
        <begin position="6"/>
        <end position="30"/>
    </location>
</feature>
<comment type="caution">
    <text evidence="2">The sequence shown here is derived from an EMBL/GenBank/DDBJ whole genome shotgun (WGS) entry which is preliminary data.</text>
</comment>
<dbReference type="InterPro" id="IPR008407">
    <property type="entry name" value="Brnchd-chn_aa_trnsp_AzlD"/>
</dbReference>
<dbReference type="AlphaFoldDB" id="A0A2K1SW09"/>
<keyword evidence="1" id="KW-0812">Transmembrane</keyword>
<dbReference type="EMBL" id="MNLH01000001">
    <property type="protein sequence ID" value="PNS43730.1"/>
    <property type="molecule type" value="Genomic_DNA"/>
</dbReference>
<name>A0A2K1SW09_GARVA</name>
<dbReference type="PIRSF" id="PIRSF003203">
    <property type="entry name" value="AzlD"/>
    <property type="match status" value="1"/>
</dbReference>
<dbReference type="Proteomes" id="UP000236146">
    <property type="component" value="Unassembled WGS sequence"/>
</dbReference>
<feature type="transmembrane region" description="Helical" evidence="1">
    <location>
        <begin position="42"/>
        <end position="60"/>
    </location>
</feature>
<organism evidence="2 3">
    <name type="scientific">Gardnerella vaginalis</name>
    <dbReference type="NCBI Taxonomy" id="2702"/>
    <lineage>
        <taxon>Bacteria</taxon>
        <taxon>Bacillati</taxon>
        <taxon>Actinomycetota</taxon>
        <taxon>Actinomycetes</taxon>
        <taxon>Bifidobacteriales</taxon>
        <taxon>Bifidobacteriaceae</taxon>
        <taxon>Gardnerella</taxon>
    </lineage>
</organism>
<evidence type="ECO:0000313" key="3">
    <source>
        <dbReference type="Proteomes" id="UP000236146"/>
    </source>
</evidence>
<keyword evidence="1" id="KW-1133">Transmembrane helix</keyword>
<dbReference type="RefSeq" id="WP_103084110.1">
    <property type="nucleotide sequence ID" value="NZ_JBLLPO010000004.1"/>
</dbReference>
<gene>
    <name evidence="2" type="ORF">BFS05_00405</name>
</gene>
<sequence length="112" mass="12353">MSMNLYQSIVIIIVAIIGTASTRFAAFWIFPESKKPPKIVQYLGSLLPYAMSGLLLVYSLKTTPILTGSHGLPELIALVVVGVLHCWRKNMLLSIAAGTIVYMFLVQCVFLH</sequence>
<keyword evidence="1" id="KW-0472">Membrane</keyword>
<reference evidence="2 3" key="1">
    <citation type="submission" date="2016-10" db="EMBL/GenBank/DDBJ databases">
        <authorList>
            <person name="Varghese N."/>
        </authorList>
    </citation>
    <scope>NUCLEOTIDE SEQUENCE [LARGE SCALE GENOMIC DNA]</scope>
    <source>
        <strain evidence="2 3">KA00225</strain>
    </source>
</reference>
<evidence type="ECO:0000256" key="1">
    <source>
        <dbReference type="SAM" id="Phobius"/>
    </source>
</evidence>
<accession>A0A2K1SW09</accession>
<dbReference type="Pfam" id="PF05437">
    <property type="entry name" value="AzlD"/>
    <property type="match status" value="1"/>
</dbReference>